<keyword evidence="2" id="KW-0813">Transport</keyword>
<evidence type="ECO:0000256" key="5">
    <source>
        <dbReference type="ARBA" id="ARBA00022982"/>
    </source>
</evidence>
<keyword evidence="5" id="KW-0249">Electron transport</keyword>
<keyword evidence="8" id="KW-0676">Redox-active center</keyword>
<evidence type="ECO:0000256" key="2">
    <source>
        <dbReference type="ARBA" id="ARBA00022448"/>
    </source>
</evidence>
<name>A0ABQ9VJR1_SAGOE</name>
<comment type="subcellular location">
    <subcellularLocation>
        <location evidence="1">Endoplasmic reticulum membrane</location>
        <topology evidence="1">Single-pass membrane protein</topology>
    </subcellularLocation>
</comment>
<comment type="caution">
    <text evidence="10">The sequence shown here is derived from an EMBL/GenBank/DDBJ whole genome shotgun (WGS) entry which is preliminary data.</text>
</comment>
<dbReference type="Proteomes" id="UP001266305">
    <property type="component" value="Unassembled WGS sequence"/>
</dbReference>
<dbReference type="EMBL" id="JASSZA010000005">
    <property type="protein sequence ID" value="KAK2109608.1"/>
    <property type="molecule type" value="Genomic_DNA"/>
</dbReference>
<keyword evidence="7" id="KW-1015">Disulfide bond</keyword>
<evidence type="ECO:0000256" key="4">
    <source>
        <dbReference type="ARBA" id="ARBA00022824"/>
    </source>
</evidence>
<organism evidence="10 11">
    <name type="scientific">Saguinus oedipus</name>
    <name type="common">Cotton-top tamarin</name>
    <name type="synonym">Oedipomidas oedipus</name>
    <dbReference type="NCBI Taxonomy" id="9490"/>
    <lineage>
        <taxon>Eukaryota</taxon>
        <taxon>Metazoa</taxon>
        <taxon>Chordata</taxon>
        <taxon>Craniata</taxon>
        <taxon>Vertebrata</taxon>
        <taxon>Euteleostomi</taxon>
        <taxon>Mammalia</taxon>
        <taxon>Eutheria</taxon>
        <taxon>Euarchontoglires</taxon>
        <taxon>Primates</taxon>
        <taxon>Haplorrhini</taxon>
        <taxon>Platyrrhini</taxon>
        <taxon>Cebidae</taxon>
        <taxon>Callitrichinae</taxon>
        <taxon>Saguinus</taxon>
    </lineage>
</organism>
<keyword evidence="11" id="KW-1185">Reference proteome</keyword>
<evidence type="ECO:0000256" key="8">
    <source>
        <dbReference type="ARBA" id="ARBA00023284"/>
    </source>
</evidence>
<dbReference type="PANTHER" id="PTHR46107:SF1">
    <property type="entry name" value="THIOREDOXIN-RELATED TRANSMEMBRANE PROTEIN 4"/>
    <property type="match status" value="1"/>
</dbReference>
<dbReference type="InterPro" id="IPR013766">
    <property type="entry name" value="Thioredoxin_domain"/>
</dbReference>
<dbReference type="PANTHER" id="PTHR46107">
    <property type="entry name" value="DUMPY: SHORTER THAN WILD-TYPE"/>
    <property type="match status" value="1"/>
</dbReference>
<evidence type="ECO:0000313" key="11">
    <source>
        <dbReference type="Proteomes" id="UP001266305"/>
    </source>
</evidence>
<keyword evidence="3" id="KW-0732">Signal</keyword>
<feature type="domain" description="Thioredoxin" evidence="9">
    <location>
        <begin position="2"/>
        <end position="41"/>
    </location>
</feature>
<sequence length="52" mass="5870">MDHYAPWCPSCQQTDSEWETFAKNGEILQISVGKVDVIQEPGTYILALPQKC</sequence>
<evidence type="ECO:0000256" key="1">
    <source>
        <dbReference type="ARBA" id="ARBA00004389"/>
    </source>
</evidence>
<reference evidence="10 11" key="1">
    <citation type="submission" date="2023-05" db="EMBL/GenBank/DDBJ databases">
        <title>B98-5 Cell Line De Novo Hybrid Assembly: An Optical Mapping Approach.</title>
        <authorList>
            <person name="Kananen K."/>
            <person name="Auerbach J.A."/>
            <person name="Kautto E."/>
            <person name="Blachly J.S."/>
        </authorList>
    </citation>
    <scope>NUCLEOTIDE SEQUENCE [LARGE SCALE GENOMIC DNA]</scope>
    <source>
        <strain evidence="10">B95-8</strain>
        <tissue evidence="10">Cell line</tissue>
    </source>
</reference>
<dbReference type="InterPro" id="IPR052454">
    <property type="entry name" value="TMX_domain-containing"/>
</dbReference>
<gene>
    <name evidence="10" type="primary">TMX4_1</name>
    <name evidence="10" type="ORF">P7K49_009354</name>
</gene>
<evidence type="ECO:0000256" key="6">
    <source>
        <dbReference type="ARBA" id="ARBA00022989"/>
    </source>
</evidence>
<keyword evidence="4" id="KW-0256">Endoplasmic reticulum</keyword>
<protein>
    <submittedName>
        <fullName evidence="10">Thioredoxin- transmembrane protein 4</fullName>
    </submittedName>
</protein>
<keyword evidence="6" id="KW-0472">Membrane</keyword>
<keyword evidence="10" id="KW-0812">Transmembrane</keyword>
<evidence type="ECO:0000259" key="9">
    <source>
        <dbReference type="Pfam" id="PF00085"/>
    </source>
</evidence>
<keyword evidence="6" id="KW-1133">Transmembrane helix</keyword>
<evidence type="ECO:0000313" key="10">
    <source>
        <dbReference type="EMBL" id="KAK2109608.1"/>
    </source>
</evidence>
<evidence type="ECO:0000256" key="7">
    <source>
        <dbReference type="ARBA" id="ARBA00023157"/>
    </source>
</evidence>
<dbReference type="Gene3D" id="3.40.30.10">
    <property type="entry name" value="Glutaredoxin"/>
    <property type="match status" value="1"/>
</dbReference>
<proteinExistence type="predicted"/>
<accession>A0ABQ9VJR1</accession>
<dbReference type="Pfam" id="PF00085">
    <property type="entry name" value="Thioredoxin"/>
    <property type="match status" value="1"/>
</dbReference>
<dbReference type="SUPFAM" id="SSF52833">
    <property type="entry name" value="Thioredoxin-like"/>
    <property type="match status" value="1"/>
</dbReference>
<evidence type="ECO:0000256" key="3">
    <source>
        <dbReference type="ARBA" id="ARBA00022729"/>
    </source>
</evidence>
<dbReference type="InterPro" id="IPR036249">
    <property type="entry name" value="Thioredoxin-like_sf"/>
</dbReference>